<dbReference type="HAMAP" id="MF_00283">
    <property type="entry name" value="Phe_tRNA_synth_beta1"/>
    <property type="match status" value="1"/>
</dbReference>
<keyword evidence="9 15" id="KW-0067">ATP-binding</keyword>
<evidence type="ECO:0000256" key="2">
    <source>
        <dbReference type="ARBA" id="ARBA00008653"/>
    </source>
</evidence>
<dbReference type="AlphaFoldDB" id="A0A5C6UJB7"/>
<dbReference type="InterPro" id="IPR045060">
    <property type="entry name" value="Phe-tRNA-ligase_IIc_bsu"/>
</dbReference>
<keyword evidence="11 16" id="KW-0694">RNA-binding</keyword>
<comment type="cofactor">
    <cofactor evidence="15">
        <name>Mg(2+)</name>
        <dbReference type="ChEBI" id="CHEBI:18420"/>
    </cofactor>
    <text evidence="15">Binds 2 magnesium ions per tetramer.</text>
</comment>
<evidence type="ECO:0000256" key="13">
    <source>
        <dbReference type="ARBA" id="ARBA00023146"/>
    </source>
</evidence>
<dbReference type="Pfam" id="PF01588">
    <property type="entry name" value="tRNA_bind"/>
    <property type="match status" value="1"/>
</dbReference>
<evidence type="ECO:0000256" key="1">
    <source>
        <dbReference type="ARBA" id="ARBA00004496"/>
    </source>
</evidence>
<keyword evidence="6 15" id="KW-0436">Ligase</keyword>
<dbReference type="Proteomes" id="UP000321250">
    <property type="component" value="Unassembled WGS sequence"/>
</dbReference>
<evidence type="ECO:0000256" key="6">
    <source>
        <dbReference type="ARBA" id="ARBA00022598"/>
    </source>
</evidence>
<evidence type="ECO:0000256" key="10">
    <source>
        <dbReference type="ARBA" id="ARBA00022842"/>
    </source>
</evidence>
<evidence type="ECO:0000259" key="19">
    <source>
        <dbReference type="PROSITE" id="PS51483"/>
    </source>
</evidence>
<dbReference type="EMBL" id="VOQR01000001">
    <property type="protein sequence ID" value="TXC72550.1"/>
    <property type="molecule type" value="Genomic_DNA"/>
</dbReference>
<dbReference type="InterPro" id="IPR045864">
    <property type="entry name" value="aa-tRNA-synth_II/BPL/LPL"/>
</dbReference>
<dbReference type="Pfam" id="PF03484">
    <property type="entry name" value="B5"/>
    <property type="match status" value="1"/>
</dbReference>
<dbReference type="RefSeq" id="WP_147083823.1">
    <property type="nucleotide sequence ID" value="NZ_VOQR01000001.1"/>
</dbReference>
<protein>
    <recommendedName>
        <fullName evidence="15">Phenylalanine--tRNA ligase beta subunit</fullName>
        <ecNumber evidence="15">6.1.1.20</ecNumber>
    </recommendedName>
    <alternativeName>
        <fullName evidence="15">Phenylalanyl-tRNA synthetase beta subunit</fullName>
        <shortName evidence="15">PheRS</shortName>
    </alternativeName>
</protein>
<keyword evidence="8 15" id="KW-0547">Nucleotide-binding</keyword>
<comment type="subunit">
    <text evidence="3 15">Tetramer of two alpha and two beta subunits.</text>
</comment>
<dbReference type="EC" id="6.1.1.20" evidence="15"/>
<dbReference type="NCBIfam" id="NF045760">
    <property type="entry name" value="YtpR"/>
    <property type="match status" value="1"/>
</dbReference>
<feature type="domain" description="B5" evidence="19">
    <location>
        <begin position="397"/>
        <end position="486"/>
    </location>
</feature>
<evidence type="ECO:0000256" key="3">
    <source>
        <dbReference type="ARBA" id="ARBA00011209"/>
    </source>
</evidence>
<comment type="catalytic activity">
    <reaction evidence="14 15">
        <text>tRNA(Phe) + L-phenylalanine + ATP = L-phenylalanyl-tRNA(Phe) + AMP + diphosphate + H(+)</text>
        <dbReference type="Rhea" id="RHEA:19413"/>
        <dbReference type="Rhea" id="RHEA-COMP:9668"/>
        <dbReference type="Rhea" id="RHEA-COMP:9699"/>
        <dbReference type="ChEBI" id="CHEBI:15378"/>
        <dbReference type="ChEBI" id="CHEBI:30616"/>
        <dbReference type="ChEBI" id="CHEBI:33019"/>
        <dbReference type="ChEBI" id="CHEBI:58095"/>
        <dbReference type="ChEBI" id="CHEBI:78442"/>
        <dbReference type="ChEBI" id="CHEBI:78531"/>
        <dbReference type="ChEBI" id="CHEBI:456215"/>
        <dbReference type="EC" id="6.1.1.20"/>
    </reaction>
</comment>
<evidence type="ECO:0000259" key="18">
    <source>
        <dbReference type="PROSITE" id="PS51447"/>
    </source>
</evidence>
<dbReference type="SUPFAM" id="SSF55681">
    <property type="entry name" value="Class II aaRS and biotin synthetases"/>
    <property type="match status" value="1"/>
</dbReference>
<dbReference type="FunFam" id="2.40.50.140:FF:000045">
    <property type="entry name" value="Phenylalanine--tRNA ligase beta subunit"/>
    <property type="match status" value="1"/>
</dbReference>
<sequence>MKFTLSWLKQHLDTDATLDRIVDALTRIGLEVEGVENPGEKLAAFRIGKVLSAEPHPQADKLQVLSVDAGNGPLQVVCGAPNARAGLVGVFGAPGAYVPGLDVTLKVASIRGVESNGMMCSTRELELGDDHDGIIELPDDAPVGTPYPDYAGLTDPVIDVAITPNRQDCMGVRGIARDLAAFGLGTLKPLVATPVAGEGAGPDVRTDDPEGCPAFFAQTVSGVTNGDSPDWMRRRLTAIGQKPISALVDITNYVMIDLGRPLHVYDRAKLTGGLVARKAQAGEQVVALNGKTYTLDATMTVIADDTSVHDIGGIMGGEHSGVAPETTDVLVECAWFDPDHIARTGQKLLLTSDARSRFERGVDPAFLDDGLAIATALVLEICGGSASGVTRAGEPPVAPRLVTYDPRLCADLGGLHVAPERQARILLSLGFSVGAITTPDAYSDALFATIAGAWPVTIPSWRRDVDGPADLVEEIVRIVGIDSVPSTPLPRMPGVATPTATSEQKLERRARRAAATRGLDEAVTWSFLSEAEAAPFGGGAWTLANPISEDLKVMRPSLLPGLLAATARNLKRGAQTVRLFEIGRRYRAEAERPTLGVILAGDRRARGWREGKAAGFDAFDAKAEALALLAAAGAPVDNLQVMPVLSAAEGGEAGDAWHPGQSGTLRLGPKTILASFGMLHPSVLKAFDLDGAVAGVELYLDAIPPKRASGFMRPAYTPPALQAVRRDFAFLVPTTLAADSLVRAVKGADKAAIVSARVFDVFTGAGVEDGHKSVAVEIVLQPTARSFTDEELKAVADKVVAAAAKQGASLRN</sequence>
<feature type="binding site" evidence="15">
    <location>
        <position position="473"/>
    </location>
    <ligand>
        <name>Mg(2+)</name>
        <dbReference type="ChEBI" id="CHEBI:18420"/>
        <note>shared with alpha subunit</note>
    </ligand>
</feature>
<dbReference type="PROSITE" id="PS50886">
    <property type="entry name" value="TRBD"/>
    <property type="match status" value="1"/>
</dbReference>
<dbReference type="InterPro" id="IPR012340">
    <property type="entry name" value="NA-bd_OB-fold"/>
</dbReference>
<dbReference type="Gene3D" id="2.40.50.140">
    <property type="entry name" value="Nucleic acid-binding proteins"/>
    <property type="match status" value="1"/>
</dbReference>
<dbReference type="PROSITE" id="PS51483">
    <property type="entry name" value="B5"/>
    <property type="match status" value="1"/>
</dbReference>
<dbReference type="Gene3D" id="3.30.930.10">
    <property type="entry name" value="Bira Bifunctional Protein, Domain 2"/>
    <property type="match status" value="1"/>
</dbReference>
<evidence type="ECO:0000256" key="14">
    <source>
        <dbReference type="ARBA" id="ARBA00049255"/>
    </source>
</evidence>
<dbReference type="InterPro" id="IPR020825">
    <property type="entry name" value="Phe-tRNA_synthase-like_B3/B4"/>
</dbReference>
<dbReference type="Pfam" id="PF17759">
    <property type="entry name" value="tRNA_synthFbeta"/>
    <property type="match status" value="1"/>
</dbReference>
<dbReference type="InterPro" id="IPR005146">
    <property type="entry name" value="B3/B4_tRNA-bd"/>
</dbReference>
<evidence type="ECO:0000256" key="15">
    <source>
        <dbReference type="HAMAP-Rule" id="MF_00283"/>
    </source>
</evidence>
<dbReference type="InterPro" id="IPR004532">
    <property type="entry name" value="Phe-tRNA-ligase_IIc_bsu_bact"/>
</dbReference>
<proteinExistence type="inferred from homology"/>
<keyword evidence="21" id="KW-1185">Reference proteome</keyword>
<dbReference type="SMART" id="SM00873">
    <property type="entry name" value="B3_4"/>
    <property type="match status" value="1"/>
</dbReference>
<dbReference type="PANTHER" id="PTHR10947">
    <property type="entry name" value="PHENYLALANYL-TRNA SYNTHETASE BETA CHAIN AND LEUCINE-RICH REPEAT-CONTAINING PROTEIN 47"/>
    <property type="match status" value="1"/>
</dbReference>
<dbReference type="Gene3D" id="3.30.70.380">
    <property type="entry name" value="Ferrodoxin-fold anticodon-binding domain"/>
    <property type="match status" value="1"/>
</dbReference>
<dbReference type="SUPFAM" id="SSF54991">
    <property type="entry name" value="Anticodon-binding domain of PheRS"/>
    <property type="match status" value="1"/>
</dbReference>
<evidence type="ECO:0000256" key="16">
    <source>
        <dbReference type="PROSITE-ProRule" id="PRU00209"/>
    </source>
</evidence>
<dbReference type="Gene3D" id="3.50.40.10">
    <property type="entry name" value="Phenylalanyl-trna Synthetase, Chain B, domain 3"/>
    <property type="match status" value="1"/>
</dbReference>
<accession>A0A5C6UJB7</accession>
<dbReference type="Gene3D" id="3.30.56.10">
    <property type="match status" value="2"/>
</dbReference>
<dbReference type="SUPFAM" id="SSF46955">
    <property type="entry name" value="Putative DNA-binding domain"/>
    <property type="match status" value="1"/>
</dbReference>
<gene>
    <name evidence="15" type="primary">pheT</name>
    <name evidence="20" type="ORF">FSB78_17530</name>
</gene>
<dbReference type="SUPFAM" id="SSF56037">
    <property type="entry name" value="PheT/TilS domain"/>
    <property type="match status" value="1"/>
</dbReference>
<evidence type="ECO:0000256" key="9">
    <source>
        <dbReference type="ARBA" id="ARBA00022840"/>
    </source>
</evidence>
<comment type="subcellular location">
    <subcellularLocation>
        <location evidence="1 15">Cytoplasm</location>
    </subcellularLocation>
</comment>
<evidence type="ECO:0000256" key="8">
    <source>
        <dbReference type="ARBA" id="ARBA00022741"/>
    </source>
</evidence>
<dbReference type="Pfam" id="PF03483">
    <property type="entry name" value="B3_4"/>
    <property type="match status" value="1"/>
</dbReference>
<dbReference type="NCBIfam" id="TIGR00472">
    <property type="entry name" value="pheT_bact"/>
    <property type="match status" value="1"/>
</dbReference>
<dbReference type="PROSITE" id="PS51447">
    <property type="entry name" value="FDX_ACB"/>
    <property type="match status" value="1"/>
</dbReference>
<keyword evidence="12 15" id="KW-0648">Protein biosynthesis</keyword>
<dbReference type="CDD" id="cd02796">
    <property type="entry name" value="tRNA_bind_bactPheRS"/>
    <property type="match status" value="1"/>
</dbReference>
<dbReference type="Pfam" id="PF03147">
    <property type="entry name" value="FDX-ACB"/>
    <property type="match status" value="1"/>
</dbReference>
<dbReference type="InterPro" id="IPR005147">
    <property type="entry name" value="tRNA_synthase_B5-dom"/>
</dbReference>
<dbReference type="SMART" id="SM00896">
    <property type="entry name" value="FDX-ACB"/>
    <property type="match status" value="1"/>
</dbReference>
<evidence type="ECO:0000256" key="11">
    <source>
        <dbReference type="ARBA" id="ARBA00022884"/>
    </source>
</evidence>
<feature type="domain" description="TRNA-binding" evidence="17">
    <location>
        <begin position="39"/>
        <end position="148"/>
    </location>
</feature>
<dbReference type="GO" id="GO:0000049">
    <property type="term" value="F:tRNA binding"/>
    <property type="evidence" value="ECO:0007669"/>
    <property type="project" value="UniProtKB-UniRule"/>
</dbReference>
<dbReference type="InterPro" id="IPR002547">
    <property type="entry name" value="tRNA-bd_dom"/>
</dbReference>
<comment type="similarity">
    <text evidence="2 15">Belongs to the phenylalanyl-tRNA synthetase beta subunit family. Type 1 subfamily.</text>
</comment>
<dbReference type="CDD" id="cd00769">
    <property type="entry name" value="PheRS_beta_core"/>
    <property type="match status" value="1"/>
</dbReference>
<evidence type="ECO:0000313" key="21">
    <source>
        <dbReference type="Proteomes" id="UP000321250"/>
    </source>
</evidence>
<dbReference type="InterPro" id="IPR033714">
    <property type="entry name" value="tRNA_bind_bactPheRS"/>
</dbReference>
<evidence type="ECO:0000256" key="12">
    <source>
        <dbReference type="ARBA" id="ARBA00022917"/>
    </source>
</evidence>
<keyword evidence="13 15" id="KW-0030">Aminoacyl-tRNA synthetase</keyword>
<dbReference type="PANTHER" id="PTHR10947:SF0">
    <property type="entry name" value="PHENYLALANINE--TRNA LIGASE BETA SUBUNIT"/>
    <property type="match status" value="1"/>
</dbReference>
<keyword evidence="4 15" id="KW-0963">Cytoplasm</keyword>
<organism evidence="20 21">
    <name type="scientific">Sphingomonas ginsenosidivorax</name>
    <dbReference type="NCBI Taxonomy" id="862135"/>
    <lineage>
        <taxon>Bacteria</taxon>
        <taxon>Pseudomonadati</taxon>
        <taxon>Pseudomonadota</taxon>
        <taxon>Alphaproteobacteria</taxon>
        <taxon>Sphingomonadales</taxon>
        <taxon>Sphingomonadaceae</taxon>
        <taxon>Sphingomonas</taxon>
    </lineage>
</organism>
<comment type="caution">
    <text evidence="20">The sequence shown here is derived from an EMBL/GenBank/DDBJ whole genome shotgun (WGS) entry which is preliminary data.</text>
</comment>
<keyword evidence="10 15" id="KW-0460">Magnesium</keyword>
<dbReference type="GO" id="GO:0000287">
    <property type="term" value="F:magnesium ion binding"/>
    <property type="evidence" value="ECO:0007669"/>
    <property type="project" value="UniProtKB-UniRule"/>
</dbReference>
<dbReference type="InterPro" id="IPR041616">
    <property type="entry name" value="PheRS_beta_core"/>
</dbReference>
<feature type="binding site" evidence="15">
    <location>
        <position position="464"/>
    </location>
    <ligand>
        <name>Mg(2+)</name>
        <dbReference type="ChEBI" id="CHEBI:18420"/>
        <note>shared with alpha subunit</note>
    </ligand>
</feature>
<evidence type="ECO:0000256" key="7">
    <source>
        <dbReference type="ARBA" id="ARBA00022723"/>
    </source>
</evidence>
<keyword evidence="5 16" id="KW-0820">tRNA-binding</keyword>
<feature type="binding site" evidence="15">
    <location>
        <position position="470"/>
    </location>
    <ligand>
        <name>Mg(2+)</name>
        <dbReference type="ChEBI" id="CHEBI:18420"/>
        <note>shared with alpha subunit</note>
    </ligand>
</feature>
<evidence type="ECO:0000256" key="4">
    <source>
        <dbReference type="ARBA" id="ARBA00022490"/>
    </source>
</evidence>
<evidence type="ECO:0000313" key="20">
    <source>
        <dbReference type="EMBL" id="TXC72550.1"/>
    </source>
</evidence>
<dbReference type="GO" id="GO:0009328">
    <property type="term" value="C:phenylalanine-tRNA ligase complex"/>
    <property type="evidence" value="ECO:0007669"/>
    <property type="project" value="TreeGrafter"/>
</dbReference>
<dbReference type="OrthoDB" id="9805455at2"/>
<dbReference type="InterPro" id="IPR005121">
    <property type="entry name" value="Fdx_antiC-bd"/>
</dbReference>
<keyword evidence="7 15" id="KW-0479">Metal-binding</keyword>
<feature type="domain" description="FDX-ACB" evidence="18">
    <location>
        <begin position="719"/>
        <end position="811"/>
    </location>
</feature>
<evidence type="ECO:0000259" key="17">
    <source>
        <dbReference type="PROSITE" id="PS50886"/>
    </source>
</evidence>
<dbReference type="InterPro" id="IPR009061">
    <property type="entry name" value="DNA-bd_dom_put_sf"/>
</dbReference>
<dbReference type="SMART" id="SM00874">
    <property type="entry name" value="B5"/>
    <property type="match status" value="1"/>
</dbReference>
<dbReference type="GO" id="GO:0006432">
    <property type="term" value="P:phenylalanyl-tRNA aminoacylation"/>
    <property type="evidence" value="ECO:0007669"/>
    <property type="project" value="UniProtKB-UniRule"/>
</dbReference>
<evidence type="ECO:0000256" key="5">
    <source>
        <dbReference type="ARBA" id="ARBA00022555"/>
    </source>
</evidence>
<reference evidence="20 21" key="1">
    <citation type="journal article" date="2013" name="Antonie Van Leeuwenhoek">
        <title>Sphingomonas ginsenosidivorax sp. nov., with the ability to transform ginsenosides.</title>
        <authorList>
            <person name="Jin X.F."/>
            <person name="Kim J.K."/>
            <person name="Liu Q.M."/>
            <person name="Kang M.S."/>
            <person name="He D."/>
            <person name="Jin F.X."/>
            <person name="Kim S.C."/>
            <person name="Im W.T."/>
        </authorList>
    </citation>
    <scope>NUCLEOTIDE SEQUENCE [LARGE SCALE GENOMIC DNA]</scope>
    <source>
        <strain evidence="20 21">KHI67</strain>
    </source>
</reference>
<dbReference type="InterPro" id="IPR036690">
    <property type="entry name" value="Fdx_antiC-bd_sf"/>
</dbReference>
<dbReference type="GO" id="GO:0004826">
    <property type="term" value="F:phenylalanine-tRNA ligase activity"/>
    <property type="evidence" value="ECO:0007669"/>
    <property type="project" value="UniProtKB-UniRule"/>
</dbReference>
<name>A0A5C6UJB7_9SPHN</name>
<dbReference type="SUPFAM" id="SSF50249">
    <property type="entry name" value="Nucleic acid-binding proteins"/>
    <property type="match status" value="1"/>
</dbReference>
<dbReference type="GO" id="GO:0005524">
    <property type="term" value="F:ATP binding"/>
    <property type="evidence" value="ECO:0007669"/>
    <property type="project" value="UniProtKB-UniRule"/>
</dbReference>
<feature type="binding site" evidence="15">
    <location>
        <position position="474"/>
    </location>
    <ligand>
        <name>Mg(2+)</name>
        <dbReference type="ChEBI" id="CHEBI:18420"/>
        <note>shared with alpha subunit</note>
    </ligand>
</feature>